<dbReference type="Pfam" id="PF00151">
    <property type="entry name" value="Lipase"/>
    <property type="match status" value="1"/>
</dbReference>
<keyword evidence="5" id="KW-0732">Signal</keyword>
<dbReference type="GO" id="GO:0005615">
    <property type="term" value="C:extracellular space"/>
    <property type="evidence" value="ECO:0007669"/>
    <property type="project" value="TreeGrafter"/>
</dbReference>
<dbReference type="EMBL" id="JARQZJ010000132">
    <property type="protein sequence ID" value="KAK9892115.1"/>
    <property type="molecule type" value="Genomic_DNA"/>
</dbReference>
<reference evidence="7 8" key="1">
    <citation type="submission" date="2023-03" db="EMBL/GenBank/DDBJ databases">
        <title>Genome insight into feeding habits of ladybird beetles.</title>
        <authorList>
            <person name="Li H.-S."/>
            <person name="Huang Y.-H."/>
            <person name="Pang H."/>
        </authorList>
    </citation>
    <scope>NUCLEOTIDE SEQUENCE [LARGE SCALE GENOMIC DNA]</scope>
    <source>
        <strain evidence="7">SYSU_2023b</strain>
        <tissue evidence="7">Whole body</tissue>
    </source>
</reference>
<protein>
    <recommendedName>
        <fullName evidence="6">Lipase domain-containing protein</fullName>
    </recommendedName>
</protein>
<keyword evidence="8" id="KW-1185">Reference proteome</keyword>
<gene>
    <name evidence="7" type="ORF">WA026_018318</name>
</gene>
<feature type="domain" description="Lipase" evidence="6">
    <location>
        <begin position="91"/>
        <end position="364"/>
    </location>
</feature>
<organism evidence="7 8">
    <name type="scientific">Henosepilachna vigintioctopunctata</name>
    <dbReference type="NCBI Taxonomy" id="420089"/>
    <lineage>
        <taxon>Eukaryota</taxon>
        <taxon>Metazoa</taxon>
        <taxon>Ecdysozoa</taxon>
        <taxon>Arthropoda</taxon>
        <taxon>Hexapoda</taxon>
        <taxon>Insecta</taxon>
        <taxon>Pterygota</taxon>
        <taxon>Neoptera</taxon>
        <taxon>Endopterygota</taxon>
        <taxon>Coleoptera</taxon>
        <taxon>Polyphaga</taxon>
        <taxon>Cucujiformia</taxon>
        <taxon>Coccinelloidea</taxon>
        <taxon>Coccinellidae</taxon>
        <taxon>Epilachninae</taxon>
        <taxon>Epilachnini</taxon>
        <taxon>Henosepilachna</taxon>
    </lineage>
</organism>
<evidence type="ECO:0000256" key="1">
    <source>
        <dbReference type="ARBA" id="ARBA00004613"/>
    </source>
</evidence>
<dbReference type="GO" id="GO:0017171">
    <property type="term" value="F:serine hydrolase activity"/>
    <property type="evidence" value="ECO:0007669"/>
    <property type="project" value="TreeGrafter"/>
</dbReference>
<dbReference type="GO" id="GO:0016298">
    <property type="term" value="F:lipase activity"/>
    <property type="evidence" value="ECO:0007669"/>
    <property type="project" value="InterPro"/>
</dbReference>
<dbReference type="Proteomes" id="UP001431783">
    <property type="component" value="Unassembled WGS sequence"/>
</dbReference>
<evidence type="ECO:0000256" key="4">
    <source>
        <dbReference type="RuleBase" id="RU004262"/>
    </source>
</evidence>
<dbReference type="GO" id="GO:0016042">
    <property type="term" value="P:lipid catabolic process"/>
    <property type="evidence" value="ECO:0007669"/>
    <property type="project" value="TreeGrafter"/>
</dbReference>
<evidence type="ECO:0000256" key="2">
    <source>
        <dbReference type="ARBA" id="ARBA00010701"/>
    </source>
</evidence>
<evidence type="ECO:0000256" key="3">
    <source>
        <dbReference type="ARBA" id="ARBA00022525"/>
    </source>
</evidence>
<dbReference type="SUPFAM" id="SSF53474">
    <property type="entry name" value="alpha/beta-Hydrolases"/>
    <property type="match status" value="1"/>
</dbReference>
<keyword evidence="3" id="KW-0964">Secreted</keyword>
<comment type="subcellular location">
    <subcellularLocation>
        <location evidence="1">Secreted</location>
    </subcellularLocation>
</comment>
<dbReference type="InterPro" id="IPR029058">
    <property type="entry name" value="AB_hydrolase_fold"/>
</dbReference>
<sequence length="407" mass="44661">MLVTYVLQLTLLVTCSYGAVIDIPDPDLLPIPGLSVAKIDAVIEPVIVDKGTKTFIGKVHNGVFDVEKGFVDGLHEVVGTPVDLEQLTFHLVTAKNVGAPSKINFFKPDDVANTTGKIVFLIHGWQSSMNSSWVRDLSEILIKRHPGTHVVEVNWDGPAADNYAFSAFVTESAGDYVGILINRLVSDYKIPLKNILVIGHSLGAQISGWAAKKFIDITGKKLPRIVALDPAGPLFILRPDSRRLNKKDADVVSVVHTDADKLGFPDNCGTLDFFPNGGDNQPGCWTVDLAKISTYVEPVTCDHSRAWDFFVEAVNNTNSFLARKCASNWYSKNEDCTDEVVAMGDLETKATGSFYLETNEHRPYSKPLLKLKKKDAVEKVNVTQKVQNATAVTTEKSVDDLSILDFK</sequence>
<evidence type="ECO:0000313" key="7">
    <source>
        <dbReference type="EMBL" id="KAK9892115.1"/>
    </source>
</evidence>
<dbReference type="InterPro" id="IPR013818">
    <property type="entry name" value="Lipase"/>
</dbReference>
<feature type="chain" id="PRO_5043788776" description="Lipase domain-containing protein" evidence="5">
    <location>
        <begin position="19"/>
        <end position="407"/>
    </location>
</feature>
<dbReference type="PANTHER" id="PTHR11610">
    <property type="entry name" value="LIPASE"/>
    <property type="match status" value="1"/>
</dbReference>
<evidence type="ECO:0000313" key="8">
    <source>
        <dbReference type="Proteomes" id="UP001431783"/>
    </source>
</evidence>
<comment type="caution">
    <text evidence="7">The sequence shown here is derived from an EMBL/GenBank/DDBJ whole genome shotgun (WGS) entry which is preliminary data.</text>
</comment>
<dbReference type="Gene3D" id="3.40.50.1820">
    <property type="entry name" value="alpha/beta hydrolase"/>
    <property type="match status" value="1"/>
</dbReference>
<comment type="similarity">
    <text evidence="2 4">Belongs to the AB hydrolase superfamily. Lipase family.</text>
</comment>
<dbReference type="PANTHER" id="PTHR11610:SF173">
    <property type="entry name" value="LIPASE DOMAIN-CONTAINING PROTEIN-RELATED"/>
    <property type="match status" value="1"/>
</dbReference>
<proteinExistence type="inferred from homology"/>
<name>A0AAW1VI12_9CUCU</name>
<evidence type="ECO:0000256" key="5">
    <source>
        <dbReference type="SAM" id="SignalP"/>
    </source>
</evidence>
<dbReference type="AlphaFoldDB" id="A0AAW1VI12"/>
<accession>A0AAW1VI12</accession>
<feature type="signal peptide" evidence="5">
    <location>
        <begin position="1"/>
        <end position="18"/>
    </location>
</feature>
<dbReference type="PRINTS" id="PR00821">
    <property type="entry name" value="TAGLIPASE"/>
</dbReference>
<evidence type="ECO:0000259" key="6">
    <source>
        <dbReference type="Pfam" id="PF00151"/>
    </source>
</evidence>
<dbReference type="InterPro" id="IPR000734">
    <property type="entry name" value="TAG_lipase"/>
</dbReference>